<dbReference type="RefSeq" id="WP_051436377.1">
    <property type="nucleotide sequence ID" value="NZ_JAMB01000019.1"/>
</dbReference>
<dbReference type="eggNOG" id="ENOG5032XUX">
    <property type="taxonomic scope" value="Bacteria"/>
</dbReference>
<reference evidence="1 2" key="1">
    <citation type="submission" date="2014-01" db="EMBL/GenBank/DDBJ databases">
        <title>Marinomonas ushuaiensis DSM 15871 Genome Sequencing.</title>
        <authorList>
            <person name="Lai Q."/>
            <person name="Shao Z.S."/>
        </authorList>
    </citation>
    <scope>NUCLEOTIDE SEQUENCE [LARGE SCALE GENOMIC DNA]</scope>
    <source>
        <strain evidence="1 2">DSM 15871</strain>
    </source>
</reference>
<dbReference type="AlphaFoldDB" id="X7E0S2"/>
<organism evidence="1 2">
    <name type="scientific">Marinomonas ushuaiensis DSM 15871</name>
    <dbReference type="NCBI Taxonomy" id="1122207"/>
    <lineage>
        <taxon>Bacteria</taxon>
        <taxon>Pseudomonadati</taxon>
        <taxon>Pseudomonadota</taxon>
        <taxon>Gammaproteobacteria</taxon>
        <taxon>Oceanospirillales</taxon>
        <taxon>Oceanospirillaceae</taxon>
        <taxon>Marinomonas</taxon>
    </lineage>
</organism>
<dbReference type="Pfam" id="PF22098">
    <property type="entry name" value="DUF6942"/>
    <property type="match status" value="1"/>
</dbReference>
<dbReference type="OrthoDB" id="6077837at2"/>
<evidence type="ECO:0000313" key="2">
    <source>
        <dbReference type="Proteomes" id="UP000054058"/>
    </source>
</evidence>
<keyword evidence="2" id="KW-1185">Reference proteome</keyword>
<dbReference type="STRING" id="1122207.MUS1_06905"/>
<proteinExistence type="predicted"/>
<evidence type="ECO:0000313" key="1">
    <source>
        <dbReference type="EMBL" id="ETX09557.1"/>
    </source>
</evidence>
<dbReference type="EMBL" id="JAMB01000019">
    <property type="protein sequence ID" value="ETX09557.1"/>
    <property type="molecule type" value="Genomic_DNA"/>
</dbReference>
<dbReference type="Proteomes" id="UP000054058">
    <property type="component" value="Unassembled WGS sequence"/>
</dbReference>
<accession>X7E0S2</accession>
<dbReference type="PATRIC" id="fig|1122207.3.peg.2992"/>
<sequence length="154" mass="17732">MNDLWLGASKDEAQCVFLLPNKPMLSKESDCVLSRELDAALLIELNGNHWRKILTIMAKLVVPHYDDWREFRDKDLLKKVGIAFTVDQLDGYQGKLFIVGNTFRDAWPVPDFAKEIGEGHVAAFSSSCVWCPYLDYRQFPNVLIEKIRKTILEK</sequence>
<gene>
    <name evidence="1" type="ORF">MUS1_06905</name>
</gene>
<comment type="caution">
    <text evidence="1">The sequence shown here is derived from an EMBL/GenBank/DDBJ whole genome shotgun (WGS) entry which is preliminary data.</text>
</comment>
<protein>
    <submittedName>
        <fullName evidence="1">Uncharacterized protein</fullName>
    </submittedName>
</protein>
<dbReference type="InterPro" id="IPR054222">
    <property type="entry name" value="DUF6942"/>
</dbReference>
<name>X7E0S2_9GAMM</name>